<gene>
    <name evidence="3" type="ORF">HW532_13925</name>
</gene>
<feature type="signal peptide" evidence="2">
    <location>
        <begin position="1"/>
        <end position="35"/>
    </location>
</feature>
<proteinExistence type="predicted"/>
<protein>
    <submittedName>
        <fullName evidence="3">Uncharacterized protein</fullName>
    </submittedName>
</protein>
<organism evidence="3 4">
    <name type="scientific">Kaustia mangrovi</name>
    <dbReference type="NCBI Taxonomy" id="2593653"/>
    <lineage>
        <taxon>Bacteria</taxon>
        <taxon>Pseudomonadati</taxon>
        <taxon>Pseudomonadota</taxon>
        <taxon>Alphaproteobacteria</taxon>
        <taxon>Hyphomicrobiales</taxon>
        <taxon>Parvibaculaceae</taxon>
        <taxon>Kaustia</taxon>
    </lineage>
</organism>
<dbReference type="AlphaFoldDB" id="A0A7S8C5D0"/>
<evidence type="ECO:0000256" key="2">
    <source>
        <dbReference type="SAM" id="SignalP"/>
    </source>
</evidence>
<keyword evidence="2" id="KW-0732">Signal</keyword>
<dbReference type="KEGG" id="kmn:HW532_13925"/>
<keyword evidence="4" id="KW-1185">Reference proteome</keyword>
<evidence type="ECO:0000313" key="4">
    <source>
        <dbReference type="Proteomes" id="UP000593594"/>
    </source>
</evidence>
<feature type="region of interest" description="Disordered" evidence="1">
    <location>
        <begin position="148"/>
        <end position="179"/>
    </location>
</feature>
<evidence type="ECO:0000256" key="1">
    <source>
        <dbReference type="SAM" id="MobiDB-lite"/>
    </source>
</evidence>
<feature type="chain" id="PRO_5032368673" evidence="2">
    <location>
        <begin position="36"/>
        <end position="179"/>
    </location>
</feature>
<dbReference type="Proteomes" id="UP000593594">
    <property type="component" value="Chromosome"/>
</dbReference>
<evidence type="ECO:0000313" key="3">
    <source>
        <dbReference type="EMBL" id="QPC43689.1"/>
    </source>
</evidence>
<dbReference type="EMBL" id="CP058214">
    <property type="protein sequence ID" value="QPC43689.1"/>
    <property type="molecule type" value="Genomic_DNA"/>
</dbReference>
<accession>A0A7S8C5D0</accession>
<reference evidence="3 4" key="1">
    <citation type="submission" date="2020-06" db="EMBL/GenBank/DDBJ databases">
        <title>Genome sequence of 2 isolates from Red Sea Mangroves.</title>
        <authorList>
            <person name="Sefrji F."/>
            <person name="Michoud G."/>
            <person name="Merlino G."/>
            <person name="Daffonchio D."/>
        </authorList>
    </citation>
    <scope>NUCLEOTIDE SEQUENCE [LARGE SCALE GENOMIC DNA]</scope>
    <source>
        <strain evidence="3 4">R1DC25</strain>
    </source>
</reference>
<name>A0A7S8C5D0_9HYPH</name>
<sequence>MIFKSFAGKSAAIRSVFALGAIGLLSALPLSGAHAQSPETVLASHPTGGPDLVNAVASTVAAKPEHASRFCAGAGVSSPDVQGAVGAGLAYGVQLLQSANDVASAAHVHATACQASGCQGGAVASYSASMGAGICQTALIGGGGGPAIAESQGSGPPPTMFQITASGHGGGSRSLASPN</sequence>
<dbReference type="RefSeq" id="WP_213161052.1">
    <property type="nucleotide sequence ID" value="NZ_CP058214.1"/>
</dbReference>